<dbReference type="AlphaFoldDB" id="A0A138AMI0"/>
<reference evidence="9" key="1">
    <citation type="submission" date="2016-02" db="EMBL/GenBank/DDBJ databases">
        <authorList>
            <person name="Wen L."/>
            <person name="He K."/>
            <person name="Yang H."/>
        </authorList>
    </citation>
    <scope>NUCLEOTIDE SEQUENCE [LARGE SCALE GENOMIC DNA]</scope>
    <source>
        <strain evidence="9">JCM 15929</strain>
    </source>
</reference>
<dbReference type="STRING" id="239498.AXK60_24705"/>
<keyword evidence="4 6" id="KW-0663">Pyridoxal phosphate</keyword>
<dbReference type="InterPro" id="IPR015421">
    <property type="entry name" value="PyrdxlP-dep_Trfase_major"/>
</dbReference>
<dbReference type="GO" id="GO:0006535">
    <property type="term" value="P:cysteine biosynthetic process from serine"/>
    <property type="evidence" value="ECO:0007669"/>
    <property type="project" value="TreeGrafter"/>
</dbReference>
<dbReference type="FunFam" id="3.40.640.10:FF:000035">
    <property type="entry name" value="O-succinylhomoserine sulfhydrylase"/>
    <property type="match status" value="1"/>
</dbReference>
<dbReference type="PIRSF" id="PIRSF001434">
    <property type="entry name" value="CGS"/>
    <property type="match status" value="1"/>
</dbReference>
<dbReference type="Gene3D" id="3.90.1150.10">
    <property type="entry name" value="Aspartate Aminotransferase, domain 1"/>
    <property type="match status" value="1"/>
</dbReference>
<dbReference type="Proteomes" id="UP000070258">
    <property type="component" value="Unassembled WGS sequence"/>
</dbReference>
<dbReference type="PANTHER" id="PTHR43797">
    <property type="entry name" value="HOMOCYSTEINE/CYSTEINE SYNTHASE"/>
    <property type="match status" value="1"/>
</dbReference>
<evidence type="ECO:0000256" key="6">
    <source>
        <dbReference type="PIRSR" id="PIRSR001434-2"/>
    </source>
</evidence>
<dbReference type="GO" id="GO:0004124">
    <property type="term" value="F:cysteine synthase activity"/>
    <property type="evidence" value="ECO:0007669"/>
    <property type="project" value="TreeGrafter"/>
</dbReference>
<evidence type="ECO:0000313" key="8">
    <source>
        <dbReference type="EMBL" id="KXP11663.1"/>
    </source>
</evidence>
<evidence type="ECO:0000256" key="2">
    <source>
        <dbReference type="ARBA" id="ARBA00009077"/>
    </source>
</evidence>
<gene>
    <name evidence="8" type="ORF">AXK60_24705</name>
</gene>
<sequence>MTPHFETDQLHAGSATTAHGARAQPIFQTASFEFESTEQAAQLFEQKANGHVYSRISNPTNDELEQRIAILEGGVGAVAVSSGLAAVFYAVMNIIDSRHTNHIVTSPKLFGGTYTLFSRTLKQFGIEVSFVDDPDDMDSWRREVRPQSAALFGEGISNPGGEILNIPEVAEVAHRSGIPLIVDNTAATPYLCRPIDWGADVVVHSATKFLGGHGTSVGGIIVDGGTFDWTTGRFPAFTVPDEGYAGLRYVDRPDPFATKIRLNLLRDIGACLAPLNSFLIGVGIETLSLRMERHVTNALAVAEFLDSHPLVECVNYASLPSSLWNSLAAKLCPLGPGSVLSFEVKGGRTTGQALVDSLSLYSHLANIGDVRSLALHPASTTHGQLSASQLAASGVTPGLVRLSVGIENIADIIDDLDSALSAVEGLFEEHT</sequence>
<dbReference type="InterPro" id="IPR015424">
    <property type="entry name" value="PyrdxlP-dep_Trfase"/>
</dbReference>
<proteinExistence type="inferred from homology"/>
<dbReference type="InterPro" id="IPR015422">
    <property type="entry name" value="PyrdxlP-dep_Trfase_small"/>
</dbReference>
<dbReference type="GO" id="GO:0071269">
    <property type="term" value="P:L-homocysteine biosynthetic process"/>
    <property type="evidence" value="ECO:0007669"/>
    <property type="project" value="TreeGrafter"/>
</dbReference>
<dbReference type="EMBL" id="LSRF01000019">
    <property type="protein sequence ID" value="KXP11663.1"/>
    <property type="molecule type" value="Genomic_DNA"/>
</dbReference>
<dbReference type="PROSITE" id="PS00868">
    <property type="entry name" value="CYS_MET_METAB_PP"/>
    <property type="match status" value="1"/>
</dbReference>
<dbReference type="InterPro" id="IPR000277">
    <property type="entry name" value="Cys/Met-Metab_PyrdxlP-dep_enz"/>
</dbReference>
<accession>A0A138AMI0</accession>
<evidence type="ECO:0000256" key="4">
    <source>
        <dbReference type="ARBA" id="ARBA00022898"/>
    </source>
</evidence>
<dbReference type="Gene3D" id="3.40.640.10">
    <property type="entry name" value="Type I PLP-dependent aspartate aminotransferase-like (Major domain)"/>
    <property type="match status" value="1"/>
</dbReference>
<evidence type="ECO:0008006" key="10">
    <source>
        <dbReference type="Google" id="ProtNLM"/>
    </source>
</evidence>
<dbReference type="InterPro" id="IPR006235">
    <property type="entry name" value="OAc-hSer/O-AcSer_sulfhydrylase"/>
</dbReference>
<organism evidence="8 9">
    <name type="scientific">Tsukamurella pseudospumae</name>
    <dbReference type="NCBI Taxonomy" id="239498"/>
    <lineage>
        <taxon>Bacteria</taxon>
        <taxon>Bacillati</taxon>
        <taxon>Actinomycetota</taxon>
        <taxon>Actinomycetes</taxon>
        <taxon>Mycobacteriales</taxon>
        <taxon>Tsukamurellaceae</taxon>
        <taxon>Tsukamurella</taxon>
    </lineage>
</organism>
<dbReference type="GO" id="GO:0005737">
    <property type="term" value="C:cytoplasm"/>
    <property type="evidence" value="ECO:0007669"/>
    <property type="project" value="TreeGrafter"/>
</dbReference>
<dbReference type="NCBIfam" id="TIGR01326">
    <property type="entry name" value="OAH_OAS_sulfhy"/>
    <property type="match status" value="1"/>
</dbReference>
<evidence type="ECO:0000256" key="1">
    <source>
        <dbReference type="ARBA" id="ARBA00001933"/>
    </source>
</evidence>
<comment type="cofactor">
    <cofactor evidence="1 7">
        <name>pyridoxal 5'-phosphate</name>
        <dbReference type="ChEBI" id="CHEBI:597326"/>
    </cofactor>
</comment>
<evidence type="ECO:0000256" key="5">
    <source>
        <dbReference type="ARBA" id="ARBA00023167"/>
    </source>
</evidence>
<evidence type="ECO:0000256" key="7">
    <source>
        <dbReference type="RuleBase" id="RU362118"/>
    </source>
</evidence>
<dbReference type="SUPFAM" id="SSF53383">
    <property type="entry name" value="PLP-dependent transferases"/>
    <property type="match status" value="1"/>
</dbReference>
<keyword evidence="5" id="KW-0028">Amino-acid biosynthesis</keyword>
<dbReference type="CDD" id="cd00614">
    <property type="entry name" value="CGS_like"/>
    <property type="match status" value="1"/>
</dbReference>
<feature type="modified residue" description="N6-(pyridoxal phosphate)lysine" evidence="6">
    <location>
        <position position="208"/>
    </location>
</feature>
<dbReference type="PANTHER" id="PTHR43797:SF2">
    <property type="entry name" value="HOMOCYSTEINE_CYSTEINE SYNTHASE"/>
    <property type="match status" value="1"/>
</dbReference>
<dbReference type="OrthoDB" id="9780685at2"/>
<dbReference type="InterPro" id="IPR054542">
    <property type="entry name" value="Cys_met_metab_PP"/>
</dbReference>
<dbReference type="RefSeq" id="WP_068570959.1">
    <property type="nucleotide sequence ID" value="NZ_LSRF01000019.1"/>
</dbReference>
<dbReference type="GO" id="GO:0003961">
    <property type="term" value="F:O-acetylhomoserine aminocarboxypropyltransferase activity"/>
    <property type="evidence" value="ECO:0007669"/>
    <property type="project" value="TreeGrafter"/>
</dbReference>
<keyword evidence="3" id="KW-0808">Transferase</keyword>
<dbReference type="Pfam" id="PF01053">
    <property type="entry name" value="Cys_Met_Meta_PP"/>
    <property type="match status" value="1"/>
</dbReference>
<keyword evidence="5" id="KW-0486">Methionine biosynthesis</keyword>
<comment type="caution">
    <text evidence="8">The sequence shown here is derived from an EMBL/GenBank/DDBJ whole genome shotgun (WGS) entry which is preliminary data.</text>
</comment>
<evidence type="ECO:0000313" key="9">
    <source>
        <dbReference type="Proteomes" id="UP000070258"/>
    </source>
</evidence>
<comment type="similarity">
    <text evidence="2 7">Belongs to the trans-sulfuration enzymes family.</text>
</comment>
<name>A0A138AMI0_9ACTN</name>
<protein>
    <recommendedName>
        <fullName evidence="10">O-acetylhomoserine aminocarboxypropyltransferase</fullName>
    </recommendedName>
</protein>
<dbReference type="GO" id="GO:0019346">
    <property type="term" value="P:transsulfuration"/>
    <property type="evidence" value="ECO:0007669"/>
    <property type="project" value="InterPro"/>
</dbReference>
<dbReference type="GO" id="GO:0030170">
    <property type="term" value="F:pyridoxal phosphate binding"/>
    <property type="evidence" value="ECO:0007669"/>
    <property type="project" value="InterPro"/>
</dbReference>
<evidence type="ECO:0000256" key="3">
    <source>
        <dbReference type="ARBA" id="ARBA00022679"/>
    </source>
</evidence>